<feature type="domain" description="DUF6916" evidence="1">
    <location>
        <begin position="3"/>
        <end position="85"/>
    </location>
</feature>
<gene>
    <name evidence="2" type="ORF">QRT04_11130</name>
</gene>
<protein>
    <recommendedName>
        <fullName evidence="1">DUF6916 domain-containing protein</fullName>
    </recommendedName>
</protein>
<dbReference type="Pfam" id="PF21880">
    <property type="entry name" value="DUF6916"/>
    <property type="match status" value="1"/>
</dbReference>
<dbReference type="Proteomes" id="UP001529338">
    <property type="component" value="Unassembled WGS sequence"/>
</dbReference>
<accession>A0ABT7SH32</accession>
<reference evidence="2 3" key="1">
    <citation type="submission" date="2023-06" db="EMBL/GenBank/DDBJ databases">
        <title>Cellulomonas sp. MW4 Whole genome sequence.</title>
        <authorList>
            <person name="Park S."/>
        </authorList>
    </citation>
    <scope>NUCLEOTIDE SEQUENCE [LARGE SCALE GENOMIC DNA]</scope>
    <source>
        <strain evidence="2 3">MW4</strain>
    </source>
</reference>
<organism evidence="2 3">
    <name type="scientific">Cellulomonas alba</name>
    <dbReference type="NCBI Taxonomy" id="3053467"/>
    <lineage>
        <taxon>Bacteria</taxon>
        <taxon>Bacillati</taxon>
        <taxon>Actinomycetota</taxon>
        <taxon>Actinomycetes</taxon>
        <taxon>Micrococcales</taxon>
        <taxon>Cellulomonadaceae</taxon>
        <taxon>Cellulomonas</taxon>
    </lineage>
</organism>
<evidence type="ECO:0000313" key="3">
    <source>
        <dbReference type="Proteomes" id="UP001529338"/>
    </source>
</evidence>
<evidence type="ECO:0000313" key="2">
    <source>
        <dbReference type="EMBL" id="MDM7855483.1"/>
    </source>
</evidence>
<dbReference type="RefSeq" id="WP_289455307.1">
    <property type="nucleotide sequence ID" value="NZ_JAUCGQ010000001.1"/>
</dbReference>
<evidence type="ECO:0000259" key="1">
    <source>
        <dbReference type="Pfam" id="PF21880"/>
    </source>
</evidence>
<proteinExistence type="predicted"/>
<keyword evidence="3" id="KW-1185">Reference proteome</keyword>
<sequence>MSTYDDWASAVGATLEVDGHAPWAVIACSPATDAAGWRSWSVTLRSPEAVDQTTAAIHLPGVEPEPVFVVPSARDAEGTTLVASFTTPIEPDPDTDGAS</sequence>
<comment type="caution">
    <text evidence="2">The sequence shown here is derived from an EMBL/GenBank/DDBJ whole genome shotgun (WGS) entry which is preliminary data.</text>
</comment>
<name>A0ABT7SH32_9CELL</name>
<dbReference type="EMBL" id="JAUCGQ010000001">
    <property type="protein sequence ID" value="MDM7855483.1"/>
    <property type="molecule type" value="Genomic_DNA"/>
</dbReference>
<dbReference type="InterPro" id="IPR054209">
    <property type="entry name" value="DUF6916"/>
</dbReference>